<reference evidence="2" key="2">
    <citation type="journal article" date="2022" name="Elife">
        <title>Obligate sexual reproduction of a homothallic fungus closely related to the Cryptococcus pathogenic species complex.</title>
        <authorList>
            <person name="Passer A.R."/>
            <person name="Clancey S.A."/>
            <person name="Shea T."/>
            <person name="David-Palma M."/>
            <person name="Averette A.F."/>
            <person name="Boekhout T."/>
            <person name="Porcel B.M."/>
            <person name="Nowrousian M."/>
            <person name="Cuomo C.A."/>
            <person name="Sun S."/>
            <person name="Heitman J."/>
            <person name="Coelho M.A."/>
        </authorList>
    </citation>
    <scope>NUCLEOTIDE SEQUENCE</scope>
    <source>
        <strain evidence="2">CBS 7841</strain>
    </source>
</reference>
<keyword evidence="3" id="KW-1185">Reference proteome</keyword>
<feature type="region of interest" description="Disordered" evidence="1">
    <location>
        <begin position="584"/>
        <end position="689"/>
    </location>
</feature>
<reference evidence="2" key="3">
    <citation type="submission" date="2024-01" db="EMBL/GenBank/DDBJ databases">
        <authorList>
            <person name="Coelho M.A."/>
            <person name="David-Palma M."/>
            <person name="Shea T."/>
            <person name="Sun S."/>
            <person name="Cuomo C.A."/>
            <person name="Heitman J."/>
        </authorList>
    </citation>
    <scope>NUCLEOTIDE SEQUENCE</scope>
    <source>
        <strain evidence="2">CBS 7841</strain>
    </source>
</reference>
<gene>
    <name evidence="2" type="ORF">L203_104674</name>
</gene>
<feature type="compositionally biased region" description="Basic and acidic residues" evidence="1">
    <location>
        <begin position="773"/>
        <end position="787"/>
    </location>
</feature>
<dbReference type="GeneID" id="91088884"/>
<dbReference type="EMBL" id="CP143788">
    <property type="protein sequence ID" value="WVN89451.1"/>
    <property type="molecule type" value="Genomic_DNA"/>
</dbReference>
<evidence type="ECO:0000313" key="3">
    <source>
        <dbReference type="Proteomes" id="UP000094043"/>
    </source>
</evidence>
<feature type="region of interest" description="Disordered" evidence="1">
    <location>
        <begin position="498"/>
        <end position="557"/>
    </location>
</feature>
<organism evidence="2 3">
    <name type="scientific">Cryptococcus depauperatus CBS 7841</name>
    <dbReference type="NCBI Taxonomy" id="1295531"/>
    <lineage>
        <taxon>Eukaryota</taxon>
        <taxon>Fungi</taxon>
        <taxon>Dikarya</taxon>
        <taxon>Basidiomycota</taxon>
        <taxon>Agaricomycotina</taxon>
        <taxon>Tremellomycetes</taxon>
        <taxon>Tremellales</taxon>
        <taxon>Cryptococcaceae</taxon>
        <taxon>Cryptococcus</taxon>
    </lineage>
</organism>
<sequence>MAAKIIENVADTTAAIQFFMSQDKSRHGWLKRIRKWTIGADLLSQLTTNPNLSVDAVRKWSDWVDDDLMSATTFVNHQMVLTWSFSVFSFLENSIELVSFCSKDKTEWELIANEENGPLGILKRAGMMLKVLSGFVLTTISQSVVNSDEAVVQDYTRVLIKLIRLCVDGKIENVLAHHNLGKLLHDFVSSDARVWKVLIDDEVLGLSQSSTLTSTLLCIAQVLLPKQTHSKNSLRTIACKSLVQKQGWNQAIVSEGFYAIGNIDGTMLPKDVVKCINIFANGSEHVRPTGYELKSFIINGMSQVDTRSGQQFQQTGPINVFLDRYGWTFMLIEENGQEFPRIFAHTSISQLSRTPNIEKITANYVFIASSPDDEPYKVEFSINAAYAESLELILEELAVNLDHISNTIGASTGVSLISKEFRGKASTRPVNRLNRKTRFSTFSYSMMQPSSHLNITAESTSAVYSKPATNPTCKYNGQIGASIQKVNGSVIKLKKEKKGSAELSDSGDEIWRPRVPTPLMRSKRQYGSRSSTSRRAIQSHKADQPSSSDTDKKTGISATGSTHCIFSRAINVASGMVASPLKTSSLKTKAKSLAKSIREGRAAPPGSGRGSTAELTEDAESDTTFGGKSLKSTKNRGVKNHRDVQAEKNTSSTSKSSRKKRHRILSSGSEDSEPESLTVASSLTSQRRTVLPRRASNGIVFTSTNVECGISESEVEAYNSRFKRNKISYVPQSDLKDQSPLMSRTVQEEGNSKHDDAPNILTRFARQSSATQRNDRFRLKNDSDSKQKMASLVSPGTFPVKSRSKGQGTKKESAEKNNFTKQNQKDCDQAIYDKVGWKAQINVENTATMKYLNNVSRKIASPAKSTIIRNKSAKIAVMDFQDLDSDLTSDYSSDLLETEQNTKVSAITLPKADTQAVAAEPSKRGNKRQLPQFSLERSSIVDQVSNNREKSNKTKNFVKRKRSRLDSTSDTSETGDSDNKTDLKVAKTTKVADKRRIAAEKAKKELCVANRTKIGSNVLRQVTTRSRLCY</sequence>
<feature type="compositionally biased region" description="Polar residues" evidence="1">
    <location>
        <begin position="929"/>
        <end position="946"/>
    </location>
</feature>
<evidence type="ECO:0000256" key="1">
    <source>
        <dbReference type="SAM" id="MobiDB-lite"/>
    </source>
</evidence>
<feature type="compositionally biased region" description="Polar residues" evidence="1">
    <location>
        <begin position="527"/>
        <end position="536"/>
    </location>
</feature>
<dbReference type="KEGG" id="cdep:91088884"/>
<feature type="region of interest" description="Disordered" evidence="1">
    <location>
        <begin position="915"/>
        <end position="980"/>
    </location>
</feature>
<dbReference type="AlphaFoldDB" id="A0AAJ8JVV9"/>
<feature type="region of interest" description="Disordered" evidence="1">
    <location>
        <begin position="734"/>
        <end position="821"/>
    </location>
</feature>
<feature type="compositionally biased region" description="Polar residues" evidence="1">
    <location>
        <begin position="678"/>
        <end position="688"/>
    </location>
</feature>
<name>A0AAJ8JVV9_9TREE</name>
<evidence type="ECO:0000313" key="2">
    <source>
        <dbReference type="EMBL" id="WVN89451.1"/>
    </source>
</evidence>
<reference evidence="2" key="1">
    <citation type="submission" date="2016-06" db="EMBL/GenBank/DDBJ databases">
        <authorList>
            <person name="Cuomo C."/>
            <person name="Litvintseva A."/>
            <person name="Heitman J."/>
            <person name="Chen Y."/>
            <person name="Sun S."/>
            <person name="Springer D."/>
            <person name="Dromer F."/>
            <person name="Young S."/>
            <person name="Zeng Q."/>
            <person name="Chapman S."/>
            <person name="Gujja S."/>
            <person name="Saif S."/>
            <person name="Birren B."/>
        </authorList>
    </citation>
    <scope>NUCLEOTIDE SEQUENCE</scope>
    <source>
        <strain evidence="2">CBS 7841</strain>
    </source>
</reference>
<dbReference type="Proteomes" id="UP000094043">
    <property type="component" value="Chromosome 5"/>
</dbReference>
<feature type="compositionally biased region" description="Low complexity" evidence="1">
    <location>
        <begin position="584"/>
        <end position="595"/>
    </location>
</feature>
<dbReference type="RefSeq" id="XP_066070151.1">
    <property type="nucleotide sequence ID" value="XM_066214054.1"/>
</dbReference>
<feature type="compositionally biased region" description="Basic and acidic residues" evidence="1">
    <location>
        <begin position="746"/>
        <end position="757"/>
    </location>
</feature>
<proteinExistence type="predicted"/>
<accession>A0AAJ8JVV9</accession>
<protein>
    <submittedName>
        <fullName evidence="2">Uncharacterized protein</fullName>
    </submittedName>
</protein>